<organism evidence="2">
    <name type="scientific">Timema californicum</name>
    <name type="common">California timema</name>
    <name type="synonym">Walking stick</name>
    <dbReference type="NCBI Taxonomy" id="61474"/>
    <lineage>
        <taxon>Eukaryota</taxon>
        <taxon>Metazoa</taxon>
        <taxon>Ecdysozoa</taxon>
        <taxon>Arthropoda</taxon>
        <taxon>Hexapoda</taxon>
        <taxon>Insecta</taxon>
        <taxon>Pterygota</taxon>
        <taxon>Neoptera</taxon>
        <taxon>Polyneoptera</taxon>
        <taxon>Phasmatodea</taxon>
        <taxon>Timematodea</taxon>
        <taxon>Timematoidea</taxon>
        <taxon>Timematidae</taxon>
        <taxon>Timema</taxon>
    </lineage>
</organism>
<dbReference type="PANTHER" id="PTHR15897:SF2">
    <property type="entry name" value="ANKYRIN REPEAT AND MYND DOMAIN-CONTAINING PROTEIN 1"/>
    <property type="match status" value="1"/>
</dbReference>
<feature type="region of interest" description="Disordered" evidence="1">
    <location>
        <begin position="127"/>
        <end position="146"/>
    </location>
</feature>
<protein>
    <submittedName>
        <fullName evidence="2">(California timema) hypothetical protein</fullName>
    </submittedName>
</protein>
<dbReference type="AlphaFoldDB" id="A0A7R9JKA9"/>
<accession>A0A7R9JKA9</accession>
<sequence length="146" mass="16757">MKRLLRHVFRHRHFEVTLSYNMEWVVAGHRGKFSLPGDHEDACLNLLSCCLDGRIQTMAEVLNTADINPDVTDARGNSGLLYAAVSISGVGNLEDRKPENKEKGRRPRTRWMDRELKEMFVKIDRNERGCTGRPTEVETLDDDDDE</sequence>
<dbReference type="EMBL" id="OE206631">
    <property type="protein sequence ID" value="CAD7580894.1"/>
    <property type="molecule type" value="Genomic_DNA"/>
</dbReference>
<dbReference type="InterPro" id="IPR053064">
    <property type="entry name" value="Ankyrin-MYND_domain-protein"/>
</dbReference>
<evidence type="ECO:0000313" key="2">
    <source>
        <dbReference type="EMBL" id="CAD7580894.1"/>
    </source>
</evidence>
<reference evidence="2" key="1">
    <citation type="submission" date="2020-11" db="EMBL/GenBank/DDBJ databases">
        <authorList>
            <person name="Tran Van P."/>
        </authorList>
    </citation>
    <scope>NUCLEOTIDE SEQUENCE</scope>
</reference>
<dbReference type="PANTHER" id="PTHR15897">
    <property type="entry name" value="ANKYRIN REPEAT AND MYND DOMAIN PROTEIN 1"/>
    <property type="match status" value="1"/>
</dbReference>
<evidence type="ECO:0000256" key="1">
    <source>
        <dbReference type="SAM" id="MobiDB-lite"/>
    </source>
</evidence>
<proteinExistence type="predicted"/>
<name>A0A7R9JKA9_TIMCA</name>
<gene>
    <name evidence="2" type="ORF">TCMB3V08_LOCUS13427</name>
</gene>